<dbReference type="AlphaFoldDB" id="A0AAV4U9Z1"/>
<evidence type="ECO:0000313" key="1">
    <source>
        <dbReference type="EMBL" id="GIY54576.1"/>
    </source>
</evidence>
<gene>
    <name evidence="1" type="ORF">CDAR_115351</name>
</gene>
<organism evidence="1 2">
    <name type="scientific">Caerostris darwini</name>
    <dbReference type="NCBI Taxonomy" id="1538125"/>
    <lineage>
        <taxon>Eukaryota</taxon>
        <taxon>Metazoa</taxon>
        <taxon>Ecdysozoa</taxon>
        <taxon>Arthropoda</taxon>
        <taxon>Chelicerata</taxon>
        <taxon>Arachnida</taxon>
        <taxon>Araneae</taxon>
        <taxon>Araneomorphae</taxon>
        <taxon>Entelegynae</taxon>
        <taxon>Araneoidea</taxon>
        <taxon>Araneidae</taxon>
        <taxon>Caerostris</taxon>
    </lineage>
</organism>
<dbReference type="Proteomes" id="UP001054837">
    <property type="component" value="Unassembled WGS sequence"/>
</dbReference>
<comment type="caution">
    <text evidence="1">The sequence shown here is derived from an EMBL/GenBank/DDBJ whole genome shotgun (WGS) entry which is preliminary data.</text>
</comment>
<accession>A0AAV4U9Z1</accession>
<protein>
    <submittedName>
        <fullName evidence="1">Uncharacterized protein</fullName>
    </submittedName>
</protein>
<keyword evidence="2" id="KW-1185">Reference proteome</keyword>
<name>A0AAV4U9Z1_9ARAC</name>
<reference evidence="1 2" key="1">
    <citation type="submission" date="2021-06" db="EMBL/GenBank/DDBJ databases">
        <title>Caerostris darwini draft genome.</title>
        <authorList>
            <person name="Kono N."/>
            <person name="Arakawa K."/>
        </authorList>
    </citation>
    <scope>NUCLEOTIDE SEQUENCE [LARGE SCALE GENOMIC DNA]</scope>
</reference>
<sequence length="105" mass="11884">MDKLKDRDSVATRSSLPITTFNYAYFFISANYVAENNLRGPFVVDNLLQLESEPSKNGKGIRISISSLGYCSFSNRNLFFDFFSKVFLIAISQSVFRNTRFASLG</sequence>
<evidence type="ECO:0000313" key="2">
    <source>
        <dbReference type="Proteomes" id="UP001054837"/>
    </source>
</evidence>
<dbReference type="EMBL" id="BPLQ01010945">
    <property type="protein sequence ID" value="GIY54576.1"/>
    <property type="molecule type" value="Genomic_DNA"/>
</dbReference>
<proteinExistence type="predicted"/>